<feature type="signal peptide" evidence="5">
    <location>
        <begin position="1"/>
        <end position="17"/>
    </location>
</feature>
<dbReference type="EC" id="1.14.15.3" evidence="6"/>
<keyword evidence="4 6" id="KW-0560">Oxidoreductase</keyword>
<evidence type="ECO:0000313" key="6">
    <source>
        <dbReference type="EMBL" id="GAX23170.1"/>
    </source>
</evidence>
<dbReference type="EMBL" id="BDSP01000197">
    <property type="protein sequence ID" value="GAX23170.1"/>
    <property type="molecule type" value="Genomic_DNA"/>
</dbReference>
<dbReference type="InterPro" id="IPR017972">
    <property type="entry name" value="Cyt_P450_CS"/>
</dbReference>
<dbReference type="InterPro" id="IPR001128">
    <property type="entry name" value="Cyt_P450"/>
</dbReference>
<protein>
    <submittedName>
        <fullName evidence="6">Alkane 1-monooxygenase</fullName>
        <ecNumber evidence="6">1.14.15.3</ecNumber>
    </submittedName>
</protein>
<organism evidence="6 7">
    <name type="scientific">Fistulifera solaris</name>
    <name type="common">Oleaginous diatom</name>
    <dbReference type="NCBI Taxonomy" id="1519565"/>
    <lineage>
        <taxon>Eukaryota</taxon>
        <taxon>Sar</taxon>
        <taxon>Stramenopiles</taxon>
        <taxon>Ochrophyta</taxon>
        <taxon>Bacillariophyta</taxon>
        <taxon>Bacillariophyceae</taxon>
        <taxon>Bacillariophycidae</taxon>
        <taxon>Naviculales</taxon>
        <taxon>Naviculaceae</taxon>
        <taxon>Fistulifera</taxon>
    </lineage>
</organism>
<dbReference type="InterPro" id="IPR036396">
    <property type="entry name" value="Cyt_P450_sf"/>
</dbReference>
<comment type="similarity">
    <text evidence="2 4">Belongs to the cytochrome P450 family.</text>
</comment>
<keyword evidence="3 4" id="KW-0408">Iron</keyword>
<sequence>MIHLLLLLPVVVGLCELLRRYLNYLITPLNRIPGEKTSFLWGSFWELRNERGLVAHFRRWKKVGIDTPLVHYTYLFGTQSVLVTDPDIIKTILLAPSEKVGKKSRFHKESYFLEQALGAGLVALDGVDYMRHRRICQPSFNTGVIRDQVNEVIPHLTKKFVEYWEIAADTGVEIDIMPHLSALSLDSVGFVLFGHDFRGMDSVKGWAEKTREALTSGQKVSDEIGKEVFRFEDPFIAGVMEAHHTNLITIALIVLGLASLDPYINPKRIRTDRVVNKATDNMIENARTSDKYSLLKLLLQAGDPEDEKVKLTQEELRHECKTFLLAGHETTATLVQWTLLACCKHPDAQEKLVEDIRKHWDTTTDLTLDNAEKMEYMQAVINEVLRMYPPVAMIIRVNKEKETLGGYEIPAGTRLGLPMLLVHRHPKFWDKPDEFRPERWLENPEPLHRFAFFPFSAGSRTCIGNRFAVWEAKIMLAGILNAFKVQLAPSQRDIVHEFAIDISMKAEPSILILIKKR</sequence>
<feature type="binding site" description="axial binding residue" evidence="3">
    <location>
        <position position="462"/>
    </location>
    <ligand>
        <name>heme</name>
        <dbReference type="ChEBI" id="CHEBI:30413"/>
    </ligand>
    <ligandPart>
        <name>Fe</name>
        <dbReference type="ChEBI" id="CHEBI:18248"/>
    </ligandPart>
</feature>
<dbReference type="InterPro" id="IPR002401">
    <property type="entry name" value="Cyt_P450_E_grp-I"/>
</dbReference>
<proteinExistence type="inferred from homology"/>
<dbReference type="PANTHER" id="PTHR24305">
    <property type="entry name" value="CYTOCHROME P450"/>
    <property type="match status" value="1"/>
</dbReference>
<accession>A0A1Z5KA76</accession>
<dbReference type="PROSITE" id="PS00086">
    <property type="entry name" value="CYTOCHROME_P450"/>
    <property type="match status" value="1"/>
</dbReference>
<feature type="chain" id="PRO_5012148046" evidence="5">
    <location>
        <begin position="18"/>
        <end position="517"/>
    </location>
</feature>
<keyword evidence="5" id="KW-0732">Signal</keyword>
<dbReference type="PANTHER" id="PTHR24305:SF166">
    <property type="entry name" value="CYTOCHROME P450 12A4, MITOCHONDRIAL-RELATED"/>
    <property type="match status" value="1"/>
</dbReference>
<dbReference type="GO" id="GO:0016705">
    <property type="term" value="F:oxidoreductase activity, acting on paired donors, with incorporation or reduction of molecular oxygen"/>
    <property type="evidence" value="ECO:0007669"/>
    <property type="project" value="InterPro"/>
</dbReference>
<comment type="cofactor">
    <cofactor evidence="1 3">
        <name>heme</name>
        <dbReference type="ChEBI" id="CHEBI:30413"/>
    </cofactor>
</comment>
<dbReference type="OrthoDB" id="45342at2759"/>
<name>A0A1Z5KA76_FISSO</name>
<comment type="caution">
    <text evidence="6">The sequence shown here is derived from an EMBL/GenBank/DDBJ whole genome shotgun (WGS) entry which is preliminary data.</text>
</comment>
<dbReference type="GO" id="GO:0004497">
    <property type="term" value="F:monooxygenase activity"/>
    <property type="evidence" value="ECO:0007669"/>
    <property type="project" value="UniProtKB-KW"/>
</dbReference>
<evidence type="ECO:0000256" key="3">
    <source>
        <dbReference type="PIRSR" id="PIRSR602401-1"/>
    </source>
</evidence>
<evidence type="ECO:0000313" key="7">
    <source>
        <dbReference type="Proteomes" id="UP000198406"/>
    </source>
</evidence>
<dbReference type="GO" id="GO:0005506">
    <property type="term" value="F:iron ion binding"/>
    <property type="evidence" value="ECO:0007669"/>
    <property type="project" value="InterPro"/>
</dbReference>
<dbReference type="Pfam" id="PF00067">
    <property type="entry name" value="p450"/>
    <property type="match status" value="1"/>
</dbReference>
<dbReference type="InParanoid" id="A0A1Z5KA76"/>
<dbReference type="AlphaFoldDB" id="A0A1Z5KA76"/>
<dbReference type="Proteomes" id="UP000198406">
    <property type="component" value="Unassembled WGS sequence"/>
</dbReference>
<dbReference type="InterPro" id="IPR050121">
    <property type="entry name" value="Cytochrome_P450_monoxygenase"/>
</dbReference>
<dbReference type="PRINTS" id="PR00385">
    <property type="entry name" value="P450"/>
</dbReference>
<keyword evidence="4 6" id="KW-0503">Monooxygenase</keyword>
<evidence type="ECO:0000256" key="4">
    <source>
        <dbReference type="RuleBase" id="RU000461"/>
    </source>
</evidence>
<keyword evidence="3 4" id="KW-0479">Metal-binding</keyword>
<dbReference type="PRINTS" id="PR00463">
    <property type="entry name" value="EP450I"/>
</dbReference>
<dbReference type="SUPFAM" id="SSF48264">
    <property type="entry name" value="Cytochrome P450"/>
    <property type="match status" value="1"/>
</dbReference>
<gene>
    <name evidence="6" type="ORF">FisN_33Lh065</name>
</gene>
<evidence type="ECO:0000256" key="2">
    <source>
        <dbReference type="ARBA" id="ARBA00010617"/>
    </source>
</evidence>
<reference evidence="6 7" key="1">
    <citation type="journal article" date="2015" name="Plant Cell">
        <title>Oil accumulation by the oleaginous diatom Fistulifera solaris as revealed by the genome and transcriptome.</title>
        <authorList>
            <person name="Tanaka T."/>
            <person name="Maeda Y."/>
            <person name="Veluchamy A."/>
            <person name="Tanaka M."/>
            <person name="Abida H."/>
            <person name="Marechal E."/>
            <person name="Bowler C."/>
            <person name="Muto M."/>
            <person name="Sunaga Y."/>
            <person name="Tanaka M."/>
            <person name="Yoshino T."/>
            <person name="Taniguchi T."/>
            <person name="Fukuda Y."/>
            <person name="Nemoto M."/>
            <person name="Matsumoto M."/>
            <person name="Wong P.S."/>
            <person name="Aburatani S."/>
            <person name="Fujibuchi W."/>
        </authorList>
    </citation>
    <scope>NUCLEOTIDE SEQUENCE [LARGE SCALE GENOMIC DNA]</scope>
    <source>
        <strain evidence="6 7">JPCC DA0580</strain>
    </source>
</reference>
<keyword evidence="3 4" id="KW-0349">Heme</keyword>
<dbReference type="Gene3D" id="1.10.630.10">
    <property type="entry name" value="Cytochrome P450"/>
    <property type="match status" value="1"/>
</dbReference>
<dbReference type="GO" id="GO:0020037">
    <property type="term" value="F:heme binding"/>
    <property type="evidence" value="ECO:0007669"/>
    <property type="project" value="InterPro"/>
</dbReference>
<evidence type="ECO:0000256" key="1">
    <source>
        <dbReference type="ARBA" id="ARBA00001971"/>
    </source>
</evidence>
<evidence type="ECO:0000256" key="5">
    <source>
        <dbReference type="SAM" id="SignalP"/>
    </source>
</evidence>
<keyword evidence="7" id="KW-1185">Reference proteome</keyword>